<dbReference type="InterPro" id="IPR049236">
    <property type="entry name" value="DUF6850"/>
</dbReference>
<dbReference type="Pfam" id="PF21012">
    <property type="entry name" value="DUF6850"/>
    <property type="match status" value="1"/>
</dbReference>
<name>A0ABW4ICY3_9SPHI</name>
<feature type="signal peptide" evidence="1">
    <location>
        <begin position="1"/>
        <end position="20"/>
    </location>
</feature>
<feature type="chain" id="PRO_5046479718" evidence="1">
    <location>
        <begin position="21"/>
        <end position="501"/>
    </location>
</feature>
<gene>
    <name evidence="3" type="ORF">ACFSAH_12050</name>
</gene>
<protein>
    <submittedName>
        <fullName evidence="3">DUF6850 family outer membrane beta-barrel protein</fullName>
    </submittedName>
</protein>
<evidence type="ECO:0000313" key="3">
    <source>
        <dbReference type="EMBL" id="MFD1630615.1"/>
    </source>
</evidence>
<feature type="domain" description="DUF6850" evidence="2">
    <location>
        <begin position="48"/>
        <end position="501"/>
    </location>
</feature>
<evidence type="ECO:0000256" key="1">
    <source>
        <dbReference type="SAM" id="SignalP"/>
    </source>
</evidence>
<dbReference type="RefSeq" id="WP_379662990.1">
    <property type="nucleotide sequence ID" value="NZ_JBHUDG010000018.1"/>
</dbReference>
<keyword evidence="4" id="KW-1185">Reference proteome</keyword>
<keyword evidence="1" id="KW-0732">Signal</keyword>
<proteinExistence type="predicted"/>
<dbReference type="Proteomes" id="UP001597118">
    <property type="component" value="Unassembled WGS sequence"/>
</dbReference>
<organism evidence="3 4">
    <name type="scientific">Pseudopedobacter beijingensis</name>
    <dbReference type="NCBI Taxonomy" id="1207056"/>
    <lineage>
        <taxon>Bacteria</taxon>
        <taxon>Pseudomonadati</taxon>
        <taxon>Bacteroidota</taxon>
        <taxon>Sphingobacteriia</taxon>
        <taxon>Sphingobacteriales</taxon>
        <taxon>Sphingobacteriaceae</taxon>
        <taxon>Pseudopedobacter</taxon>
    </lineage>
</organism>
<reference evidence="4" key="1">
    <citation type="journal article" date="2019" name="Int. J. Syst. Evol. Microbiol.">
        <title>The Global Catalogue of Microorganisms (GCM) 10K type strain sequencing project: providing services to taxonomists for standard genome sequencing and annotation.</title>
        <authorList>
            <consortium name="The Broad Institute Genomics Platform"/>
            <consortium name="The Broad Institute Genome Sequencing Center for Infectious Disease"/>
            <person name="Wu L."/>
            <person name="Ma J."/>
        </authorList>
    </citation>
    <scope>NUCLEOTIDE SEQUENCE [LARGE SCALE GENOMIC DNA]</scope>
    <source>
        <strain evidence="4">CCUG 53762</strain>
    </source>
</reference>
<evidence type="ECO:0000259" key="2">
    <source>
        <dbReference type="Pfam" id="PF21012"/>
    </source>
</evidence>
<evidence type="ECO:0000313" key="4">
    <source>
        <dbReference type="Proteomes" id="UP001597118"/>
    </source>
</evidence>
<comment type="caution">
    <text evidence="3">The sequence shown here is derived from an EMBL/GenBank/DDBJ whole genome shotgun (WGS) entry which is preliminary data.</text>
</comment>
<accession>A0ABW4ICY3</accession>
<dbReference type="EMBL" id="JBHUDG010000018">
    <property type="protein sequence ID" value="MFD1630615.1"/>
    <property type="molecule type" value="Genomic_DNA"/>
</dbReference>
<sequence length="501" mass="57323">MLFRNILTHLFILSVSLSYAQDKPVNSIAIREKNSLLSQHLNNLFENAALKQFQRDTSYSILAIDYLRDKKELFYSQIGQGENSFKVYSESYNNKPKSTLWGKASYSNEKILKRNFNESSSYQLIYPYVTADTVGGDLYNEVYYFSGGLNKSIEKYTFGINTSFEGTQLYRDIDPRPENKTAKIDLELAISRQVSDKYRVAIDLNGFYYTQSNKLSFVNELSYPLTFYDAGLGNYNSVLAGDPTKSTYKGFQKGIGLNLIPETKKGWFLEGKYNKFDFGKGLTKTKDNIAEIANKFYETSFGYMNIGKTEAYLVRATISHNKRLGTEAKFDSKTSGTVYPKISEDLRYSNTITNFNVFLDYEKRGYPLDWGINISGNFKQFEESYVSPNRFQQFDLIEAGIQPRISKQVNNQFIITGLIGLKYQTSLNKNKSFTGLDVSSSIYQMLENNYTYLTADTFTSLASLSIDYSVKQTLSFFINIQAQNQTNIKQNYIKVSTGFVF</sequence>